<proteinExistence type="predicted"/>
<dbReference type="EMBL" id="JAFBCG010000001">
    <property type="protein sequence ID" value="MBM7803919.1"/>
    <property type="molecule type" value="Genomic_DNA"/>
</dbReference>
<gene>
    <name evidence="2" type="ORF">JOE58_003170</name>
</gene>
<keyword evidence="3" id="KW-1185">Reference proteome</keyword>
<dbReference type="Proteomes" id="UP000746584">
    <property type="component" value="Unassembled WGS sequence"/>
</dbReference>
<sequence>MPFTVSHAVVAFAARRTPLPVAAVAVGSMAPDAVLFVPLLPPYAVSHSWTGVVTVDLAVALVLVAVWWWLVRPAWTRALPALAVRVPTGWTTRPRSSARGVAATLVGCVLGSVTHVLWDACSHRDGWVVEAVPVLRGSVAGHPVWALVQDGSSALGLLALLVVPAVWWGRSRPEGDRRVPAGGRTGREARLTADTGVAAVVLVTAGRCGAVALAGGGAGAVLVAAAFTVPPVVAVVLVVGAVVLEVVRRSHGSVDLTTAG</sequence>
<evidence type="ECO:0008006" key="4">
    <source>
        <dbReference type="Google" id="ProtNLM"/>
    </source>
</evidence>
<reference evidence="2 3" key="1">
    <citation type="submission" date="2021-01" db="EMBL/GenBank/DDBJ databases">
        <title>Sequencing the genomes of 1000 actinobacteria strains.</title>
        <authorList>
            <person name="Klenk H.-P."/>
        </authorList>
    </citation>
    <scope>NUCLEOTIDE SEQUENCE [LARGE SCALE GENOMIC DNA]</scope>
    <source>
        <strain evidence="2 3">DSM 20542</strain>
    </source>
</reference>
<feature type="transmembrane region" description="Helical" evidence="1">
    <location>
        <begin position="191"/>
        <end position="214"/>
    </location>
</feature>
<feature type="transmembrane region" description="Helical" evidence="1">
    <location>
        <begin position="152"/>
        <end position="170"/>
    </location>
</feature>
<protein>
    <recommendedName>
        <fullName evidence="4">DUF4184 family protein</fullName>
    </recommendedName>
</protein>
<feature type="transmembrane region" description="Helical" evidence="1">
    <location>
        <begin position="220"/>
        <end position="244"/>
    </location>
</feature>
<keyword evidence="1" id="KW-1133">Transmembrane helix</keyword>
<dbReference type="Pfam" id="PF13803">
    <property type="entry name" value="DUF4184"/>
    <property type="match status" value="1"/>
</dbReference>
<keyword evidence="1" id="KW-0472">Membrane</keyword>
<name>A0ABS2RY07_9MICO</name>
<dbReference type="RefSeq" id="WP_175328741.1">
    <property type="nucleotide sequence ID" value="NZ_BMOI01000010.1"/>
</dbReference>
<evidence type="ECO:0000313" key="2">
    <source>
        <dbReference type="EMBL" id="MBM7803919.1"/>
    </source>
</evidence>
<comment type="caution">
    <text evidence="2">The sequence shown here is derived from an EMBL/GenBank/DDBJ whole genome shotgun (WGS) entry which is preliminary data.</text>
</comment>
<feature type="transmembrane region" description="Helical" evidence="1">
    <location>
        <begin position="47"/>
        <end position="70"/>
    </location>
</feature>
<keyword evidence="1" id="KW-0812">Transmembrane</keyword>
<evidence type="ECO:0000313" key="3">
    <source>
        <dbReference type="Proteomes" id="UP000746584"/>
    </source>
</evidence>
<accession>A0ABS2RY07</accession>
<evidence type="ECO:0000256" key="1">
    <source>
        <dbReference type="SAM" id="Phobius"/>
    </source>
</evidence>
<organism evidence="2 3">
    <name type="scientific">Curtobacterium luteum</name>
    <dbReference type="NCBI Taxonomy" id="33881"/>
    <lineage>
        <taxon>Bacteria</taxon>
        <taxon>Bacillati</taxon>
        <taxon>Actinomycetota</taxon>
        <taxon>Actinomycetes</taxon>
        <taxon>Micrococcales</taxon>
        <taxon>Microbacteriaceae</taxon>
        <taxon>Curtobacterium</taxon>
    </lineage>
</organism>
<dbReference type="InterPro" id="IPR025238">
    <property type="entry name" value="DUF4184"/>
</dbReference>
<feature type="transmembrane region" description="Helical" evidence="1">
    <location>
        <begin position="100"/>
        <end position="118"/>
    </location>
</feature>